<keyword evidence="3" id="KW-0812">Transmembrane</keyword>
<dbReference type="CDD" id="cd02510">
    <property type="entry name" value="pp-GalNAc-T"/>
    <property type="match status" value="1"/>
</dbReference>
<evidence type="ECO:0000256" key="11">
    <source>
        <dbReference type="RuleBase" id="RU361242"/>
    </source>
</evidence>
<dbReference type="Pfam" id="PF00535">
    <property type="entry name" value="Glycos_transf_2"/>
    <property type="match status" value="1"/>
</dbReference>
<keyword evidence="11" id="KW-0464">Manganese</keyword>
<evidence type="ECO:0000256" key="4">
    <source>
        <dbReference type="ARBA" id="ARBA00022734"/>
    </source>
</evidence>
<comment type="subcellular location">
    <subcellularLocation>
        <location evidence="1 11">Golgi apparatus membrane</location>
        <topology evidence="1 11">Single-pass type II membrane protein</topology>
    </subcellularLocation>
</comment>
<dbReference type="InterPro" id="IPR045885">
    <property type="entry name" value="GalNAc-T"/>
</dbReference>
<protein>
    <recommendedName>
        <fullName evidence="11">Polypeptide N-acetylgalactosaminyltransferase</fullName>
        <ecNumber evidence="11">2.4.1.-</ecNumber>
    </recommendedName>
    <alternativeName>
        <fullName evidence="11">Protein-UDP acetylgalactosaminyltransferase</fullName>
    </alternativeName>
</protein>
<keyword evidence="5" id="KW-0735">Signal-anchor</keyword>
<dbReference type="Proteomes" id="UP000504634">
    <property type="component" value="Unplaced"/>
</dbReference>
<dbReference type="RefSeq" id="XP_030372938.1">
    <property type="nucleotide sequence ID" value="XM_030517078.1"/>
</dbReference>
<evidence type="ECO:0000256" key="7">
    <source>
        <dbReference type="ARBA" id="ARBA00023034"/>
    </source>
</evidence>
<keyword evidence="8" id="KW-0472">Membrane</keyword>
<sequence>MMRDAHRVGVGEHGKATNLRRFPLDLQSELYKIHRLNAKLSDIISVNRSVPDFRPKACKLKVYLRQLPMVSIIVTFFNEHKSVLLRSLHSLVNRSPPELVKEIILVDDFSDLNFLQKPLENYVAQHFKNVRILRLRQRSGPIRARMAGALNATAEVLVFTRSHVEVGYNWLPPLLEPIALNDTTVMGPTIDQIDGKMFGFRKGVEGVRSGFNWNFHHVTAPRLPEDLVYPLQPFKTPILLGETLVISSKFFWQLGGYDKGLNQYGGEEYDLSFKIWMCGGELYEAPCSRVAHINRTLPDMRSDTFHRNKILKNYKRVAEIWMGGYKKYLYKRNGMYKSIMLGNLEKQKALRSKLNCNSFKWYLQNVAFDFMRIYAPFEPPDYALGVIQNLGNPDFCVNSPLESNTTSISVGLEYCADNSTGPPPSQFWALTWHRDLRINDRIFCLETRSSKSDATLWLYKCHNRGRNQYWYFDYKQKLLKQGQQNPRCLAMLPKTNELVVSKCDNTNNYMHWNFGFVNKTALMNFNNTWTF</sequence>
<dbReference type="UniPathway" id="UPA00378"/>
<dbReference type="GO" id="GO:0000139">
    <property type="term" value="C:Golgi membrane"/>
    <property type="evidence" value="ECO:0007669"/>
    <property type="project" value="UniProtKB-SubCell"/>
</dbReference>
<dbReference type="PANTHER" id="PTHR11675">
    <property type="entry name" value="N-ACETYLGALACTOSAMINYLTRANSFERASE"/>
    <property type="match status" value="1"/>
</dbReference>
<evidence type="ECO:0000256" key="5">
    <source>
        <dbReference type="ARBA" id="ARBA00022968"/>
    </source>
</evidence>
<dbReference type="PANTHER" id="PTHR11675:SF134">
    <property type="entry name" value="N-ACETYLGALACTOSAMINYLTRANSFERASE 4-RELATED"/>
    <property type="match status" value="1"/>
</dbReference>
<evidence type="ECO:0000259" key="12">
    <source>
        <dbReference type="SMART" id="SM00458"/>
    </source>
</evidence>
<dbReference type="PROSITE" id="PS50231">
    <property type="entry name" value="RICIN_B_LECTIN"/>
    <property type="match status" value="1"/>
</dbReference>
<dbReference type="Gene3D" id="3.90.550.10">
    <property type="entry name" value="Spore Coat Polysaccharide Biosynthesis Protein SpsA, Chain A"/>
    <property type="match status" value="1"/>
</dbReference>
<dbReference type="EC" id="2.4.1.-" evidence="11"/>
<dbReference type="SUPFAM" id="SSF50370">
    <property type="entry name" value="Ricin B-like lectins"/>
    <property type="match status" value="1"/>
</dbReference>
<feature type="domain" description="Ricin B lectin" evidence="12">
    <location>
        <begin position="382"/>
        <end position="515"/>
    </location>
</feature>
<organism evidence="13 14">
    <name type="scientific">Drosophila lebanonensis</name>
    <name type="common">Fruit fly</name>
    <name type="synonym">Scaptodrosophila lebanonensis</name>
    <dbReference type="NCBI Taxonomy" id="7225"/>
    <lineage>
        <taxon>Eukaryota</taxon>
        <taxon>Metazoa</taxon>
        <taxon>Ecdysozoa</taxon>
        <taxon>Arthropoda</taxon>
        <taxon>Hexapoda</taxon>
        <taxon>Insecta</taxon>
        <taxon>Pterygota</taxon>
        <taxon>Neoptera</taxon>
        <taxon>Endopterygota</taxon>
        <taxon>Diptera</taxon>
        <taxon>Brachycera</taxon>
        <taxon>Muscomorpha</taxon>
        <taxon>Ephydroidea</taxon>
        <taxon>Drosophilidae</taxon>
        <taxon>Scaptodrosophila</taxon>
    </lineage>
</organism>
<evidence type="ECO:0000256" key="9">
    <source>
        <dbReference type="ARBA" id="ARBA00023157"/>
    </source>
</evidence>
<keyword evidence="11" id="KW-0808">Transferase</keyword>
<keyword evidence="6" id="KW-1133">Transmembrane helix</keyword>
<dbReference type="InterPro" id="IPR000772">
    <property type="entry name" value="Ricin_B_lectin"/>
</dbReference>
<keyword evidence="10" id="KW-0325">Glycoprotein</keyword>
<comment type="cofactor">
    <cofactor evidence="11">
        <name>Mn(2+)</name>
        <dbReference type="ChEBI" id="CHEBI:29035"/>
    </cofactor>
</comment>
<dbReference type="GO" id="GO:0030246">
    <property type="term" value="F:carbohydrate binding"/>
    <property type="evidence" value="ECO:0007669"/>
    <property type="project" value="UniProtKB-KW"/>
</dbReference>
<evidence type="ECO:0000256" key="2">
    <source>
        <dbReference type="ARBA" id="ARBA00005680"/>
    </source>
</evidence>
<dbReference type="SUPFAM" id="SSF53448">
    <property type="entry name" value="Nucleotide-diphospho-sugar transferases"/>
    <property type="match status" value="1"/>
</dbReference>
<evidence type="ECO:0000256" key="1">
    <source>
        <dbReference type="ARBA" id="ARBA00004323"/>
    </source>
</evidence>
<dbReference type="InterPro" id="IPR029044">
    <property type="entry name" value="Nucleotide-diphossugar_trans"/>
</dbReference>
<dbReference type="GO" id="GO:0004653">
    <property type="term" value="F:polypeptide N-acetylgalactosaminyltransferase activity"/>
    <property type="evidence" value="ECO:0007669"/>
    <property type="project" value="TreeGrafter"/>
</dbReference>
<dbReference type="Gene3D" id="2.80.10.50">
    <property type="match status" value="1"/>
</dbReference>
<gene>
    <name evidence="14" type="primary">LOC115622946</name>
</gene>
<dbReference type="OrthoDB" id="6159198at2759"/>
<keyword evidence="13" id="KW-1185">Reference proteome</keyword>
<evidence type="ECO:0000256" key="8">
    <source>
        <dbReference type="ARBA" id="ARBA00023136"/>
    </source>
</evidence>
<keyword evidence="4 11" id="KW-0430">Lectin</keyword>
<evidence type="ECO:0000313" key="14">
    <source>
        <dbReference type="RefSeq" id="XP_030372938.1"/>
    </source>
</evidence>
<evidence type="ECO:0000256" key="6">
    <source>
        <dbReference type="ARBA" id="ARBA00022989"/>
    </source>
</evidence>
<dbReference type="GO" id="GO:0006493">
    <property type="term" value="P:protein O-linked glycosylation"/>
    <property type="evidence" value="ECO:0007669"/>
    <property type="project" value="TreeGrafter"/>
</dbReference>
<dbReference type="GeneID" id="115622946"/>
<evidence type="ECO:0000256" key="3">
    <source>
        <dbReference type="ARBA" id="ARBA00022692"/>
    </source>
</evidence>
<keyword evidence="11" id="KW-0328">Glycosyltransferase</keyword>
<proteinExistence type="inferred from homology"/>
<evidence type="ECO:0000256" key="10">
    <source>
        <dbReference type="ARBA" id="ARBA00023180"/>
    </source>
</evidence>
<evidence type="ECO:0000313" key="13">
    <source>
        <dbReference type="Proteomes" id="UP000504634"/>
    </source>
</evidence>
<dbReference type="Pfam" id="PF00652">
    <property type="entry name" value="Ricin_B_lectin"/>
    <property type="match status" value="1"/>
</dbReference>
<dbReference type="AlphaFoldDB" id="A0A6J2TCT6"/>
<dbReference type="InterPro" id="IPR035992">
    <property type="entry name" value="Ricin_B-like_lectins"/>
</dbReference>
<dbReference type="InterPro" id="IPR001173">
    <property type="entry name" value="Glyco_trans_2-like"/>
</dbReference>
<comment type="pathway">
    <text evidence="11">Protein modification; protein glycosylation.</text>
</comment>
<keyword evidence="7 11" id="KW-0333">Golgi apparatus</keyword>
<reference evidence="14" key="1">
    <citation type="submission" date="2025-08" db="UniProtKB">
        <authorList>
            <consortium name="RefSeq"/>
        </authorList>
    </citation>
    <scope>IDENTIFICATION</scope>
    <source>
        <strain evidence="14">11010-0011.00</strain>
        <tissue evidence="14">Whole body</tissue>
    </source>
</reference>
<dbReference type="SMART" id="SM00458">
    <property type="entry name" value="RICIN"/>
    <property type="match status" value="1"/>
</dbReference>
<keyword evidence="9 11" id="KW-1015">Disulfide bond</keyword>
<name>A0A6J2TCT6_DROLE</name>
<accession>A0A6J2TCT6</accession>
<comment type="similarity">
    <text evidence="2 11">Belongs to the glycosyltransferase 2 family. GalNAc-T subfamily.</text>
</comment>